<dbReference type="Pfam" id="PF09594">
    <property type="entry name" value="GT87"/>
    <property type="match status" value="1"/>
</dbReference>
<name>U5W8F0_9ACTN</name>
<dbReference type="PATRIC" id="fig|1246995.3.peg.7249"/>
<feature type="transmembrane region" description="Helical" evidence="9">
    <location>
        <begin position="154"/>
        <end position="183"/>
    </location>
</feature>
<dbReference type="EMBL" id="CP006272">
    <property type="protein sequence ID" value="AGZ45419.1"/>
    <property type="molecule type" value="Genomic_DNA"/>
</dbReference>
<evidence type="ECO:0000256" key="9">
    <source>
        <dbReference type="SAM" id="Phobius"/>
    </source>
</evidence>
<dbReference type="OrthoDB" id="9776737at2"/>
<protein>
    <recommendedName>
        <fullName evidence="12">Gpi18-like mannosyltransferase</fullName>
    </recommendedName>
</protein>
<dbReference type="eggNOG" id="COG5542">
    <property type="taxonomic scope" value="Bacteria"/>
</dbReference>
<keyword evidence="3" id="KW-0808">Transferase</keyword>
<dbReference type="STRING" id="1246995.AFR_35815"/>
<reference evidence="10 11" key="1">
    <citation type="journal article" date="2014" name="J. Biotechnol.">
        <title>Complete genome sequence of the actinobacterium Actinoplanes friuliensis HAG 010964, producer of the lipopeptide antibiotic friulimycin.</title>
        <authorList>
            <person name="Ruckert C."/>
            <person name="Szczepanowski R."/>
            <person name="Albersmeier A."/>
            <person name="Goesmann A."/>
            <person name="Fischer N."/>
            <person name="Steinkamper A."/>
            <person name="Puhler A."/>
            <person name="Biener R."/>
            <person name="Schwartz D."/>
            <person name="Kalinowski J."/>
        </authorList>
    </citation>
    <scope>NUCLEOTIDE SEQUENCE [LARGE SCALE GENOMIC DNA]</scope>
    <source>
        <strain evidence="10 11">DSM 7358</strain>
    </source>
</reference>
<evidence type="ECO:0000256" key="3">
    <source>
        <dbReference type="ARBA" id="ARBA00022679"/>
    </source>
</evidence>
<dbReference type="AlphaFoldDB" id="U5W8F0"/>
<keyword evidence="2" id="KW-1003">Cell membrane</keyword>
<dbReference type="GO" id="GO:0005886">
    <property type="term" value="C:plasma membrane"/>
    <property type="evidence" value="ECO:0007669"/>
    <property type="project" value="UniProtKB-SubCell"/>
</dbReference>
<evidence type="ECO:0000256" key="8">
    <source>
        <dbReference type="SAM" id="MobiDB-lite"/>
    </source>
</evidence>
<feature type="compositionally biased region" description="Basic and acidic residues" evidence="8">
    <location>
        <begin position="397"/>
        <end position="436"/>
    </location>
</feature>
<accession>U5W8F0</accession>
<feature type="transmembrane region" description="Helical" evidence="9">
    <location>
        <begin position="350"/>
        <end position="372"/>
    </location>
</feature>
<feature type="transmembrane region" description="Helical" evidence="9">
    <location>
        <begin position="109"/>
        <end position="130"/>
    </location>
</feature>
<organism evidence="10 11">
    <name type="scientific">Actinoplanes friuliensis DSM 7358</name>
    <dbReference type="NCBI Taxonomy" id="1246995"/>
    <lineage>
        <taxon>Bacteria</taxon>
        <taxon>Bacillati</taxon>
        <taxon>Actinomycetota</taxon>
        <taxon>Actinomycetes</taxon>
        <taxon>Micromonosporales</taxon>
        <taxon>Micromonosporaceae</taxon>
        <taxon>Actinoplanes</taxon>
    </lineage>
</organism>
<evidence type="ECO:0000256" key="5">
    <source>
        <dbReference type="ARBA" id="ARBA00022989"/>
    </source>
</evidence>
<evidence type="ECO:0000256" key="4">
    <source>
        <dbReference type="ARBA" id="ARBA00022692"/>
    </source>
</evidence>
<feature type="transmembrane region" description="Helical" evidence="9">
    <location>
        <begin position="321"/>
        <end position="338"/>
    </location>
</feature>
<evidence type="ECO:0000256" key="7">
    <source>
        <dbReference type="ARBA" id="ARBA00024033"/>
    </source>
</evidence>
<sequence>MRRARTELLLLGALALLAVVVRWVSRDEITADMRIFLQWYRWLDEAGGFPGLDREIGNYNAPFLYLLATLTYLPGPAILKIKAAWTVFDVLLVYFGYRIVALRYTGWRVPALAASVLAFLPTVVVNSSFWGQCDAMWASFCLGGLYFLLRGRQWHAVALLTVAIAVKPQAVFIFPTLVLLLLAGRQRWRTLLAAPAIYITLDLPAMLLGRDPIELLTLYSPARQTLHVPDLTSKAPTLYAFLPVTTRLDTLRTLGYVFAAVLVLGVIYTLIASRAKLDADRLVTAAALFSILVPFVLPGMHDRYFFLADALTVILTFYRPRLWLVPLLVQVGSLLSYPRFLFQGAEHGSFVPLPVLAALMLTALLITAHALVQDLRPGLSHATGLNQAAEPLVRRRGAADHDPGSSAWERRSSMKREAAGDPIRDRRDREYADQRPPRPNRRTTMPRPLSADKAQLQASRAIRSARRPRLP</sequence>
<evidence type="ECO:0000313" key="11">
    <source>
        <dbReference type="Proteomes" id="UP000017746"/>
    </source>
</evidence>
<dbReference type="KEGG" id="afs:AFR_35815"/>
<comment type="similarity">
    <text evidence="7">Belongs to the glycosyltransferase 87 family.</text>
</comment>
<gene>
    <name evidence="10" type="ORF">AFR_35815</name>
</gene>
<feature type="compositionally biased region" description="Low complexity" evidence="8">
    <location>
        <begin position="442"/>
        <end position="462"/>
    </location>
</feature>
<feature type="transmembrane region" description="Helical" evidence="9">
    <location>
        <begin position="283"/>
        <end position="301"/>
    </location>
</feature>
<feature type="region of interest" description="Disordered" evidence="8">
    <location>
        <begin position="390"/>
        <end position="471"/>
    </location>
</feature>
<evidence type="ECO:0008006" key="12">
    <source>
        <dbReference type="Google" id="ProtNLM"/>
    </source>
</evidence>
<evidence type="ECO:0000256" key="1">
    <source>
        <dbReference type="ARBA" id="ARBA00004651"/>
    </source>
</evidence>
<feature type="transmembrane region" description="Helical" evidence="9">
    <location>
        <begin position="77"/>
        <end position="97"/>
    </location>
</feature>
<evidence type="ECO:0000313" key="10">
    <source>
        <dbReference type="EMBL" id="AGZ45419.1"/>
    </source>
</evidence>
<keyword evidence="6 9" id="KW-0472">Membrane</keyword>
<keyword evidence="4 9" id="KW-0812">Transmembrane</keyword>
<dbReference type="RefSeq" id="WP_023561755.1">
    <property type="nucleotide sequence ID" value="NC_022657.1"/>
</dbReference>
<dbReference type="InterPro" id="IPR018584">
    <property type="entry name" value="GT87"/>
</dbReference>
<keyword evidence="11" id="KW-1185">Reference proteome</keyword>
<keyword evidence="5 9" id="KW-1133">Transmembrane helix</keyword>
<feature type="transmembrane region" description="Helical" evidence="9">
    <location>
        <begin position="253"/>
        <end position="271"/>
    </location>
</feature>
<dbReference type="Proteomes" id="UP000017746">
    <property type="component" value="Chromosome"/>
</dbReference>
<proteinExistence type="inferred from homology"/>
<evidence type="ECO:0000256" key="6">
    <source>
        <dbReference type="ARBA" id="ARBA00023136"/>
    </source>
</evidence>
<dbReference type="HOGENOM" id="CLU_043514_0_0_11"/>
<dbReference type="GO" id="GO:0016758">
    <property type="term" value="F:hexosyltransferase activity"/>
    <property type="evidence" value="ECO:0007669"/>
    <property type="project" value="InterPro"/>
</dbReference>
<evidence type="ECO:0000256" key="2">
    <source>
        <dbReference type="ARBA" id="ARBA00022475"/>
    </source>
</evidence>
<comment type="subcellular location">
    <subcellularLocation>
        <location evidence="1">Cell membrane</location>
        <topology evidence="1">Multi-pass membrane protein</topology>
    </subcellularLocation>
</comment>